<evidence type="ECO:0000256" key="6">
    <source>
        <dbReference type="PROSITE-ProRule" id="PRU00023"/>
    </source>
</evidence>
<dbReference type="Pfam" id="PF12796">
    <property type="entry name" value="Ank_2"/>
    <property type="match status" value="1"/>
</dbReference>
<evidence type="ECO:0000259" key="8">
    <source>
        <dbReference type="PROSITE" id="PS50865"/>
    </source>
</evidence>
<evidence type="ECO:0000313" key="9">
    <source>
        <dbReference type="EMBL" id="KAK1743464.1"/>
    </source>
</evidence>
<feature type="repeat" description="ANK" evidence="6">
    <location>
        <begin position="162"/>
        <end position="194"/>
    </location>
</feature>
<dbReference type="Pfam" id="PF01753">
    <property type="entry name" value="zf-MYND"/>
    <property type="match status" value="1"/>
</dbReference>
<dbReference type="SUPFAM" id="SSF144232">
    <property type="entry name" value="HIT/MYND zinc finger-like"/>
    <property type="match status" value="1"/>
</dbReference>
<protein>
    <submittedName>
        <fullName evidence="9">Ankyrin repeat domain-containing protein</fullName>
    </submittedName>
</protein>
<accession>A0AAD8YD98</accession>
<evidence type="ECO:0000256" key="4">
    <source>
        <dbReference type="ARBA" id="ARBA00022833"/>
    </source>
</evidence>
<dbReference type="InterPro" id="IPR036770">
    <property type="entry name" value="Ankyrin_rpt-contain_sf"/>
</dbReference>
<keyword evidence="3 7" id="KW-0863">Zinc-finger</keyword>
<keyword evidence="2" id="KW-0677">Repeat</keyword>
<dbReference type="SMART" id="SM00248">
    <property type="entry name" value="ANK"/>
    <property type="match status" value="3"/>
</dbReference>
<name>A0AAD8YD98_9STRA</name>
<keyword evidence="5 6" id="KW-0040">ANK repeat</keyword>
<dbReference type="PROSITE" id="PS50297">
    <property type="entry name" value="ANK_REP_REGION"/>
    <property type="match status" value="3"/>
</dbReference>
<feature type="repeat" description="ANK" evidence="6">
    <location>
        <begin position="96"/>
        <end position="128"/>
    </location>
</feature>
<dbReference type="AlphaFoldDB" id="A0AAD8YD98"/>
<feature type="domain" description="MYND-type" evidence="8">
    <location>
        <begin position="3"/>
        <end position="45"/>
    </location>
</feature>
<dbReference type="Gene3D" id="6.10.140.2220">
    <property type="match status" value="1"/>
</dbReference>
<dbReference type="PANTHER" id="PTHR24198:SF165">
    <property type="entry name" value="ANKYRIN REPEAT-CONTAINING PROTEIN-RELATED"/>
    <property type="match status" value="1"/>
</dbReference>
<dbReference type="Proteomes" id="UP001224775">
    <property type="component" value="Unassembled WGS sequence"/>
</dbReference>
<evidence type="ECO:0000313" key="10">
    <source>
        <dbReference type="Proteomes" id="UP001224775"/>
    </source>
</evidence>
<gene>
    <name evidence="9" type="ORF">QTG54_006085</name>
</gene>
<feature type="repeat" description="ANK" evidence="6">
    <location>
        <begin position="129"/>
        <end position="161"/>
    </location>
</feature>
<dbReference type="GO" id="GO:0008270">
    <property type="term" value="F:zinc ion binding"/>
    <property type="evidence" value="ECO:0007669"/>
    <property type="project" value="UniProtKB-KW"/>
</dbReference>
<dbReference type="PANTHER" id="PTHR24198">
    <property type="entry name" value="ANKYRIN REPEAT AND PROTEIN KINASE DOMAIN-CONTAINING PROTEIN"/>
    <property type="match status" value="1"/>
</dbReference>
<dbReference type="PROSITE" id="PS50088">
    <property type="entry name" value="ANK_REPEAT"/>
    <property type="match status" value="3"/>
</dbReference>
<evidence type="ECO:0000256" key="1">
    <source>
        <dbReference type="ARBA" id="ARBA00022723"/>
    </source>
</evidence>
<proteinExistence type="predicted"/>
<comment type="caution">
    <text evidence="9">The sequence shown here is derived from an EMBL/GenBank/DDBJ whole genome shotgun (WGS) entry which is preliminary data.</text>
</comment>
<dbReference type="InterPro" id="IPR002110">
    <property type="entry name" value="Ankyrin_rpt"/>
</dbReference>
<dbReference type="PROSITE" id="PS50865">
    <property type="entry name" value="ZF_MYND_2"/>
    <property type="match status" value="1"/>
</dbReference>
<dbReference type="EMBL" id="JATAAI010000009">
    <property type="protein sequence ID" value="KAK1743464.1"/>
    <property type="molecule type" value="Genomic_DNA"/>
</dbReference>
<keyword evidence="4" id="KW-0862">Zinc</keyword>
<evidence type="ECO:0000256" key="7">
    <source>
        <dbReference type="PROSITE-ProRule" id="PRU00134"/>
    </source>
</evidence>
<keyword evidence="10" id="KW-1185">Reference proteome</keyword>
<organism evidence="9 10">
    <name type="scientific">Skeletonema marinoi</name>
    <dbReference type="NCBI Taxonomy" id="267567"/>
    <lineage>
        <taxon>Eukaryota</taxon>
        <taxon>Sar</taxon>
        <taxon>Stramenopiles</taxon>
        <taxon>Ochrophyta</taxon>
        <taxon>Bacillariophyta</taxon>
        <taxon>Coscinodiscophyceae</taxon>
        <taxon>Thalassiosirophycidae</taxon>
        <taxon>Thalassiosirales</taxon>
        <taxon>Skeletonemataceae</taxon>
        <taxon>Skeletonema</taxon>
        <taxon>Skeletonema marinoi-dohrnii complex</taxon>
    </lineage>
</organism>
<dbReference type="SUPFAM" id="SSF48403">
    <property type="entry name" value="Ankyrin repeat"/>
    <property type="match status" value="1"/>
</dbReference>
<evidence type="ECO:0000256" key="2">
    <source>
        <dbReference type="ARBA" id="ARBA00022737"/>
    </source>
</evidence>
<reference evidence="9" key="1">
    <citation type="submission" date="2023-06" db="EMBL/GenBank/DDBJ databases">
        <title>Survivors Of The Sea: Transcriptome response of Skeletonema marinoi to long-term dormancy.</title>
        <authorList>
            <person name="Pinder M.I.M."/>
            <person name="Kourtchenko O."/>
            <person name="Robertson E.K."/>
            <person name="Larsson T."/>
            <person name="Maumus F."/>
            <person name="Osuna-Cruz C.M."/>
            <person name="Vancaester E."/>
            <person name="Stenow R."/>
            <person name="Vandepoele K."/>
            <person name="Ploug H."/>
            <person name="Bruchert V."/>
            <person name="Godhe A."/>
            <person name="Topel M."/>
        </authorList>
    </citation>
    <scope>NUCLEOTIDE SEQUENCE</scope>
    <source>
        <strain evidence="9">R05AC</strain>
    </source>
</reference>
<dbReference type="PROSITE" id="PS01360">
    <property type="entry name" value="ZF_MYND_1"/>
    <property type="match status" value="1"/>
</dbReference>
<keyword evidence="1" id="KW-0479">Metal-binding</keyword>
<sequence>MKCNSCGKQGDDADNKLMQCSVCATVKYCSTACQKADWKDHKKNCTAAACLKLFAAIQDNDGASVARLAKTKRVLNGRVDYTPPADEDFPDPHVMGKWTALHQCVRLKNVKMMKILIENGANLEVTDVDGETPTFVVSSSSAPEVIKVLLDAGANPNACAEDGWTCLMMAARQGDYESTKALLEAGADLNLGRDMFGRGALELTAMAMSGSGLRMSEGESMPHAMARHKRVNQLLTEWTARRG</sequence>
<dbReference type="InterPro" id="IPR002893">
    <property type="entry name" value="Znf_MYND"/>
</dbReference>
<evidence type="ECO:0000256" key="5">
    <source>
        <dbReference type="ARBA" id="ARBA00023043"/>
    </source>
</evidence>
<evidence type="ECO:0000256" key="3">
    <source>
        <dbReference type="ARBA" id="ARBA00022771"/>
    </source>
</evidence>
<dbReference type="Gene3D" id="1.25.40.20">
    <property type="entry name" value="Ankyrin repeat-containing domain"/>
    <property type="match status" value="1"/>
</dbReference>